<dbReference type="PIRSF" id="PIRSF011444">
    <property type="entry name" value="DUF1287"/>
    <property type="match status" value="1"/>
</dbReference>
<feature type="signal peptide" evidence="1">
    <location>
        <begin position="1"/>
        <end position="29"/>
    </location>
</feature>
<dbReference type="InterPro" id="IPR009706">
    <property type="entry name" value="DUF1287"/>
</dbReference>
<dbReference type="OrthoDB" id="114026at2"/>
<name>A0A1E2UU30_9GAMM</name>
<dbReference type="STRING" id="1818881.A3196_16840"/>
<dbReference type="EMBL" id="LVJZ01000003">
    <property type="protein sequence ID" value="ODB98273.1"/>
    <property type="molecule type" value="Genomic_DNA"/>
</dbReference>
<feature type="chain" id="PRO_5009119209" evidence="1">
    <location>
        <begin position="30"/>
        <end position="206"/>
    </location>
</feature>
<dbReference type="AlphaFoldDB" id="A0A1E2UU30"/>
<proteinExistence type="predicted"/>
<evidence type="ECO:0000313" key="2">
    <source>
        <dbReference type="EMBL" id="ODB98273.1"/>
    </source>
</evidence>
<dbReference type="Pfam" id="PF06940">
    <property type="entry name" value="DUF1287"/>
    <property type="match status" value="1"/>
</dbReference>
<keyword evidence="1" id="KW-0732">Signal</keyword>
<organism evidence="2 3">
    <name type="scientific">Candidatus Thiodiazotropha endoloripes</name>
    <dbReference type="NCBI Taxonomy" id="1818881"/>
    <lineage>
        <taxon>Bacteria</taxon>
        <taxon>Pseudomonadati</taxon>
        <taxon>Pseudomonadota</taxon>
        <taxon>Gammaproteobacteria</taxon>
        <taxon>Chromatiales</taxon>
        <taxon>Sedimenticolaceae</taxon>
        <taxon>Candidatus Thiodiazotropha</taxon>
    </lineage>
</organism>
<protein>
    <submittedName>
        <fullName evidence="2">DUF1287 domain-containing protein</fullName>
    </submittedName>
</protein>
<evidence type="ECO:0000256" key="1">
    <source>
        <dbReference type="SAM" id="SignalP"/>
    </source>
</evidence>
<sequence>MKPFSPYIAQHCTGSILVILFLLSTPVLADAFQTALVTAALERTQHSVRYDGSYHSIPYPGGDVPPNTGVCTDLVIRSYRALDLDLQQLVHEDIAKHFSEYPSHRIWGLTRPDPNIDHRRVPILQTFFSRHGIALPVTQNAADYQAGDLVTWRLPGNLPHIGIVSNQLDQGSRTPLIVHNIGAGPVVEDILFHYQITGHYRYWPDR</sequence>
<reference evidence="2 3" key="1">
    <citation type="submission" date="2016-03" db="EMBL/GenBank/DDBJ databases">
        <title>Chemosynthetic sulphur-oxidizing symbionts of marine invertebrate animals are capable of nitrogen fixation.</title>
        <authorList>
            <person name="Petersen J.M."/>
            <person name="Kemper A."/>
            <person name="Gruber-Vodicka H."/>
            <person name="Cardini U."/>
            <person name="Geest Mvander."/>
            <person name="Kleiner M."/>
            <person name="Bulgheresi S."/>
            <person name="Fussmann M."/>
            <person name="Herbold C."/>
            <person name="Seah B.K.B."/>
            <person name="Antony C.Paul."/>
            <person name="Liu D."/>
            <person name="Belitz A."/>
            <person name="Weber M."/>
        </authorList>
    </citation>
    <scope>NUCLEOTIDE SEQUENCE [LARGE SCALE GENOMIC DNA]</scope>
    <source>
        <strain evidence="2">G_D</strain>
    </source>
</reference>
<evidence type="ECO:0000313" key="3">
    <source>
        <dbReference type="Proteomes" id="UP000094849"/>
    </source>
</evidence>
<keyword evidence="3" id="KW-1185">Reference proteome</keyword>
<comment type="caution">
    <text evidence="2">The sequence shown here is derived from an EMBL/GenBank/DDBJ whole genome shotgun (WGS) entry which is preliminary data.</text>
</comment>
<gene>
    <name evidence="2" type="ORF">A3196_16840</name>
</gene>
<dbReference type="Proteomes" id="UP000094849">
    <property type="component" value="Unassembled WGS sequence"/>
</dbReference>
<accession>A0A1E2UU30</accession>